<accession>A0A9W4UJK3</accession>
<dbReference type="EMBL" id="CAOQHR010000007">
    <property type="protein sequence ID" value="CAI6337366.1"/>
    <property type="molecule type" value="Genomic_DNA"/>
</dbReference>
<organism evidence="1 2">
    <name type="scientific">Periconia digitata</name>
    <dbReference type="NCBI Taxonomy" id="1303443"/>
    <lineage>
        <taxon>Eukaryota</taxon>
        <taxon>Fungi</taxon>
        <taxon>Dikarya</taxon>
        <taxon>Ascomycota</taxon>
        <taxon>Pezizomycotina</taxon>
        <taxon>Dothideomycetes</taxon>
        <taxon>Pleosporomycetidae</taxon>
        <taxon>Pleosporales</taxon>
        <taxon>Massarineae</taxon>
        <taxon>Periconiaceae</taxon>
        <taxon>Periconia</taxon>
    </lineage>
</organism>
<name>A0A9W4UJK3_9PLEO</name>
<protein>
    <submittedName>
        <fullName evidence="1">Uncharacterized protein</fullName>
    </submittedName>
</protein>
<reference evidence="1" key="1">
    <citation type="submission" date="2023-01" db="EMBL/GenBank/DDBJ databases">
        <authorList>
            <person name="Van Ghelder C."/>
            <person name="Rancurel C."/>
        </authorList>
    </citation>
    <scope>NUCLEOTIDE SEQUENCE</scope>
    <source>
        <strain evidence="1">CNCM I-4278</strain>
    </source>
</reference>
<dbReference type="Proteomes" id="UP001152607">
    <property type="component" value="Unassembled WGS sequence"/>
</dbReference>
<dbReference type="AlphaFoldDB" id="A0A9W4UJK3"/>
<sequence length="99" mass="11090">MEQQVVCEHHGRYDGILDTSDQSEFHHGVRVRDIGDEDARGVYEIDPSSYPFVPSLAAFVHGFHIIFAGNDLDTATDLARDTRLRPRPCNLALSNAIRP</sequence>
<evidence type="ECO:0000313" key="2">
    <source>
        <dbReference type="Proteomes" id="UP001152607"/>
    </source>
</evidence>
<evidence type="ECO:0000313" key="1">
    <source>
        <dbReference type="EMBL" id="CAI6337366.1"/>
    </source>
</evidence>
<keyword evidence="2" id="KW-1185">Reference proteome</keyword>
<gene>
    <name evidence="1" type="ORF">PDIGIT_LOCUS10478</name>
</gene>
<proteinExistence type="predicted"/>
<comment type="caution">
    <text evidence="1">The sequence shown here is derived from an EMBL/GenBank/DDBJ whole genome shotgun (WGS) entry which is preliminary data.</text>
</comment>